<proteinExistence type="predicted"/>
<keyword evidence="1" id="KW-1133">Transmembrane helix</keyword>
<keyword evidence="1" id="KW-0812">Transmembrane</keyword>
<evidence type="ECO:0008006" key="4">
    <source>
        <dbReference type="Google" id="ProtNLM"/>
    </source>
</evidence>
<name>A0ABT0JYD2_9ACTN</name>
<comment type="caution">
    <text evidence="2">The sequence shown here is derived from an EMBL/GenBank/DDBJ whole genome shotgun (WGS) entry which is preliminary data.</text>
</comment>
<dbReference type="RefSeq" id="WP_248824802.1">
    <property type="nucleotide sequence ID" value="NZ_JALKFT010000010.1"/>
</dbReference>
<dbReference type="Proteomes" id="UP001201873">
    <property type="component" value="Unassembled WGS sequence"/>
</dbReference>
<feature type="transmembrane region" description="Helical" evidence="1">
    <location>
        <begin position="389"/>
        <end position="411"/>
    </location>
</feature>
<accession>A0ABT0JYD2</accession>
<evidence type="ECO:0000256" key="1">
    <source>
        <dbReference type="SAM" id="Phobius"/>
    </source>
</evidence>
<feature type="transmembrane region" description="Helical" evidence="1">
    <location>
        <begin position="367"/>
        <end position="383"/>
    </location>
</feature>
<dbReference type="EMBL" id="JALKFT010000010">
    <property type="protein sequence ID" value="MCK9876557.1"/>
    <property type="molecule type" value="Genomic_DNA"/>
</dbReference>
<protein>
    <recommendedName>
        <fullName evidence="4">Integral membrane protein</fullName>
    </recommendedName>
</protein>
<keyword evidence="1" id="KW-0472">Membrane</keyword>
<reference evidence="2 3" key="1">
    <citation type="submission" date="2022-04" db="EMBL/GenBank/DDBJ databases">
        <title>Genome diversity in the genus Frankia.</title>
        <authorList>
            <person name="Carlos-Shanley C."/>
            <person name="Hahn D."/>
        </authorList>
    </citation>
    <scope>NUCLEOTIDE SEQUENCE [LARGE SCALE GENOMIC DNA]</scope>
    <source>
        <strain evidence="2 3">Ag45/Mut15</strain>
    </source>
</reference>
<feature type="transmembrane region" description="Helical" evidence="1">
    <location>
        <begin position="306"/>
        <end position="324"/>
    </location>
</feature>
<evidence type="ECO:0000313" key="2">
    <source>
        <dbReference type="EMBL" id="MCK9876557.1"/>
    </source>
</evidence>
<sequence>MVASAGDSSDGPARSPGISLRTVGASLLLLLAVVLAPLAVVATWADITISDSDRYGETVAPLATDPAVQNMVTNRLTDLVVRNVDVDQVTASLNDVLTRNDVPPVVVNHADVLAGALHSALTSAVHQVVQGVVTSDQFPPLWENANRRAHAAVKKVLTDEGNNVLQAKDDTIVLDIGPVVDSVQQRLADAGLEKAGSIPDVDRQIVLLRTDTLTRTQDALRLLAVLGLWLPVAVVAFAALGVWLAPAHRVGLMALGVGTAVTMIVLLVVLAVLRQSYLDSVAPDAQPRDAAAAIYDTLVRFLRDSALTWLTVAVITVVAGYLHGPGRGARALRASASHATGAAGQALARAGVGTGGAGDWLARHRRLTGGVVIGAGLLALVLWNCPTPAAVALVLLTVVVALAALGVLAAAGTIRPEPTNPADWND</sequence>
<feature type="transmembrane region" description="Helical" evidence="1">
    <location>
        <begin position="222"/>
        <end position="245"/>
    </location>
</feature>
<feature type="transmembrane region" description="Helical" evidence="1">
    <location>
        <begin position="23"/>
        <end position="45"/>
    </location>
</feature>
<gene>
    <name evidence="2" type="ORF">MXD59_12350</name>
</gene>
<feature type="transmembrane region" description="Helical" evidence="1">
    <location>
        <begin position="252"/>
        <end position="273"/>
    </location>
</feature>
<keyword evidence="3" id="KW-1185">Reference proteome</keyword>
<organism evidence="2 3">
    <name type="scientific">Frankia umida</name>
    <dbReference type="NCBI Taxonomy" id="573489"/>
    <lineage>
        <taxon>Bacteria</taxon>
        <taxon>Bacillati</taxon>
        <taxon>Actinomycetota</taxon>
        <taxon>Actinomycetes</taxon>
        <taxon>Frankiales</taxon>
        <taxon>Frankiaceae</taxon>
        <taxon>Frankia</taxon>
    </lineage>
</organism>
<evidence type="ECO:0000313" key="3">
    <source>
        <dbReference type="Proteomes" id="UP001201873"/>
    </source>
</evidence>